<gene>
    <name evidence="1" type="ORF">SDC9_201769</name>
</gene>
<evidence type="ECO:0008006" key="2">
    <source>
        <dbReference type="Google" id="ProtNLM"/>
    </source>
</evidence>
<comment type="caution">
    <text evidence="1">The sequence shown here is derived from an EMBL/GenBank/DDBJ whole genome shotgun (WGS) entry which is preliminary data.</text>
</comment>
<proteinExistence type="predicted"/>
<accession>A0A645IT18</accession>
<reference evidence="1" key="1">
    <citation type="submission" date="2019-08" db="EMBL/GenBank/DDBJ databases">
        <authorList>
            <person name="Kucharzyk K."/>
            <person name="Murdoch R.W."/>
            <person name="Higgins S."/>
            <person name="Loffler F."/>
        </authorList>
    </citation>
    <scope>NUCLEOTIDE SEQUENCE</scope>
</reference>
<protein>
    <recommendedName>
        <fullName evidence="2">PLD phosphodiesterase domain-containing protein</fullName>
    </recommendedName>
</protein>
<sequence>MRFIDSGNISHKNWEFHDRFLIIDQLEVYLIGGSIGWHRESKGSTGIFKVQDIETANFIKSLFTEYWNFATQNEIPVKYL</sequence>
<dbReference type="EMBL" id="VSSQ01121994">
    <property type="protein sequence ID" value="MPN54100.1"/>
    <property type="molecule type" value="Genomic_DNA"/>
</dbReference>
<dbReference type="AlphaFoldDB" id="A0A645IT18"/>
<name>A0A645IT18_9ZZZZ</name>
<organism evidence="1">
    <name type="scientific">bioreactor metagenome</name>
    <dbReference type="NCBI Taxonomy" id="1076179"/>
    <lineage>
        <taxon>unclassified sequences</taxon>
        <taxon>metagenomes</taxon>
        <taxon>ecological metagenomes</taxon>
    </lineage>
</organism>
<evidence type="ECO:0000313" key="1">
    <source>
        <dbReference type="EMBL" id="MPN54100.1"/>
    </source>
</evidence>